<dbReference type="NCBIfam" id="NF009266">
    <property type="entry name" value="PRK12623.1"/>
    <property type="match status" value="1"/>
</dbReference>
<dbReference type="RefSeq" id="WP_202750737.1">
    <property type="nucleotide sequence ID" value="NZ_JAESWC010000018.1"/>
</dbReference>
<sequence>MSINNLSNSSETYSLLKKGLDASSLRSKVTANNIANINTKGYKKYTVSFEENLNKSIDSLDLKTTEEKHIKDGSESGDISVQQDTSTSTRQDGNNVDIDNEMANQAANQLMYNALISQVNSRLSLERYVVNGGK</sequence>
<evidence type="ECO:0000259" key="8">
    <source>
        <dbReference type="Pfam" id="PF00460"/>
    </source>
</evidence>
<keyword evidence="10" id="KW-1185">Reference proteome</keyword>
<evidence type="ECO:0000313" key="10">
    <source>
        <dbReference type="Proteomes" id="UP000632377"/>
    </source>
</evidence>
<protein>
    <recommendedName>
        <fullName evidence="3 6">Flagellar basal body rod protein FlgB</fullName>
    </recommendedName>
</protein>
<evidence type="ECO:0000256" key="7">
    <source>
        <dbReference type="SAM" id="MobiDB-lite"/>
    </source>
</evidence>
<dbReference type="PROSITE" id="PS00588">
    <property type="entry name" value="FLAGELLA_BB_ROD"/>
    <property type="match status" value="1"/>
</dbReference>
<reference evidence="9 10" key="1">
    <citation type="submission" date="2021-01" db="EMBL/GenBank/DDBJ databases">
        <title>Genome public.</title>
        <authorList>
            <person name="Liu C."/>
            <person name="Sun Q."/>
        </authorList>
    </citation>
    <scope>NUCLEOTIDE SEQUENCE [LARGE SCALE GENOMIC DNA]</scope>
    <source>
        <strain evidence="9 10">YIM B02515</strain>
    </source>
</reference>
<keyword evidence="4 6" id="KW-0975">Bacterial flagellum</keyword>
<evidence type="ECO:0000256" key="2">
    <source>
        <dbReference type="ARBA" id="ARBA00009677"/>
    </source>
</evidence>
<evidence type="ECO:0000256" key="1">
    <source>
        <dbReference type="ARBA" id="ARBA00004117"/>
    </source>
</evidence>
<keyword evidence="9" id="KW-0282">Flagellum</keyword>
<dbReference type="Proteomes" id="UP000632377">
    <property type="component" value="Unassembled WGS sequence"/>
</dbReference>
<feature type="domain" description="Flagellar basal body rod protein N-terminal" evidence="8">
    <location>
        <begin position="19"/>
        <end position="43"/>
    </location>
</feature>
<dbReference type="PANTHER" id="PTHR30435:SF12">
    <property type="entry name" value="FLAGELLAR BASAL BODY ROD PROTEIN FLGB"/>
    <property type="match status" value="1"/>
</dbReference>
<accession>A0ABS1TF61</accession>
<comment type="subunit">
    <text evidence="6">The basal body constitutes a major portion of the flagellar organelle and consists of a number of rings mounted on a central rod.</text>
</comment>
<dbReference type="NCBIfam" id="TIGR01396">
    <property type="entry name" value="FlgB"/>
    <property type="match status" value="1"/>
</dbReference>
<evidence type="ECO:0000256" key="6">
    <source>
        <dbReference type="PIRNR" id="PIRNR002889"/>
    </source>
</evidence>
<keyword evidence="9" id="KW-0966">Cell projection</keyword>
<feature type="compositionally biased region" description="Polar residues" evidence="7">
    <location>
        <begin position="77"/>
        <end position="94"/>
    </location>
</feature>
<dbReference type="PIRSF" id="PIRSF002889">
    <property type="entry name" value="Rod_FlgB"/>
    <property type="match status" value="1"/>
</dbReference>
<keyword evidence="9" id="KW-0969">Cilium</keyword>
<comment type="function">
    <text evidence="5 6">Structural component of flagellum, the bacterial motility apparatus. Part of the rod structure of flagellar basal body.</text>
</comment>
<feature type="region of interest" description="Disordered" evidence="7">
    <location>
        <begin position="67"/>
        <end position="96"/>
    </location>
</feature>
<dbReference type="PANTHER" id="PTHR30435">
    <property type="entry name" value="FLAGELLAR PROTEIN"/>
    <property type="match status" value="1"/>
</dbReference>
<name>A0ABS1TF61_9CLOT</name>
<evidence type="ECO:0000313" key="9">
    <source>
        <dbReference type="EMBL" id="MBL4937998.1"/>
    </source>
</evidence>
<comment type="caution">
    <text evidence="9">The sequence shown here is derived from an EMBL/GenBank/DDBJ whole genome shotgun (WGS) entry which is preliminary data.</text>
</comment>
<evidence type="ECO:0000256" key="3">
    <source>
        <dbReference type="ARBA" id="ARBA00014376"/>
    </source>
</evidence>
<evidence type="ECO:0000256" key="4">
    <source>
        <dbReference type="ARBA" id="ARBA00023143"/>
    </source>
</evidence>
<comment type="similarity">
    <text evidence="2 6">Belongs to the flagella basal body rod proteins family.</text>
</comment>
<gene>
    <name evidence="9" type="primary">flgB</name>
    <name evidence="9" type="ORF">JK636_20000</name>
</gene>
<dbReference type="Pfam" id="PF00460">
    <property type="entry name" value="Flg_bb_rod"/>
    <property type="match status" value="1"/>
</dbReference>
<dbReference type="InterPro" id="IPR001444">
    <property type="entry name" value="Flag_bb_rod_N"/>
</dbReference>
<dbReference type="InterPro" id="IPR006300">
    <property type="entry name" value="FlgB"/>
</dbReference>
<dbReference type="InterPro" id="IPR019776">
    <property type="entry name" value="Flagellar_basal_body_rod_CS"/>
</dbReference>
<evidence type="ECO:0000256" key="5">
    <source>
        <dbReference type="ARBA" id="ARBA00024934"/>
    </source>
</evidence>
<organism evidence="9 10">
    <name type="scientific">Clostridium rhizosphaerae</name>
    <dbReference type="NCBI Taxonomy" id="2803861"/>
    <lineage>
        <taxon>Bacteria</taxon>
        <taxon>Bacillati</taxon>
        <taxon>Bacillota</taxon>
        <taxon>Clostridia</taxon>
        <taxon>Eubacteriales</taxon>
        <taxon>Clostridiaceae</taxon>
        <taxon>Clostridium</taxon>
    </lineage>
</organism>
<dbReference type="EMBL" id="JAESWC010000018">
    <property type="protein sequence ID" value="MBL4937998.1"/>
    <property type="molecule type" value="Genomic_DNA"/>
</dbReference>
<proteinExistence type="inferred from homology"/>
<comment type="subcellular location">
    <subcellularLocation>
        <location evidence="1 6">Bacterial flagellum basal body</location>
    </subcellularLocation>
</comment>